<dbReference type="PANTHER" id="PTHR47965:SF12">
    <property type="entry name" value="ASPARTIC PROTEINASE 3-RELATED"/>
    <property type="match status" value="1"/>
</dbReference>
<feature type="signal peptide" evidence="9">
    <location>
        <begin position="1"/>
        <end position="26"/>
    </location>
</feature>
<feature type="compositionally biased region" description="Acidic residues" evidence="8">
    <location>
        <begin position="235"/>
        <end position="249"/>
    </location>
</feature>
<comment type="similarity">
    <text evidence="1 7">Belongs to the peptidase A1 family.</text>
</comment>
<evidence type="ECO:0000313" key="11">
    <source>
        <dbReference type="EMBL" id="GHP05322.1"/>
    </source>
</evidence>
<keyword evidence="3 9" id="KW-0732">Signal</keyword>
<dbReference type="InterPro" id="IPR001461">
    <property type="entry name" value="Aspartic_peptidase_A1"/>
</dbReference>
<feature type="chain" id="PRO_5032319817" description="Peptidase A1 domain-containing protein" evidence="9">
    <location>
        <begin position="27"/>
        <end position="580"/>
    </location>
</feature>
<dbReference type="PANTHER" id="PTHR47965">
    <property type="entry name" value="ASPARTYL PROTEASE-RELATED"/>
    <property type="match status" value="1"/>
</dbReference>
<dbReference type="PROSITE" id="PS00141">
    <property type="entry name" value="ASP_PROTEASE"/>
    <property type="match status" value="1"/>
</dbReference>
<reference evidence="11" key="1">
    <citation type="submission" date="2020-10" db="EMBL/GenBank/DDBJ databases">
        <title>Unveiling of a novel bifunctional photoreceptor, Dualchrome1, isolated from a cosmopolitan green alga.</title>
        <authorList>
            <person name="Suzuki S."/>
            <person name="Kawachi M."/>
        </authorList>
    </citation>
    <scope>NUCLEOTIDE SEQUENCE</scope>
    <source>
        <strain evidence="11">NIES 2893</strain>
    </source>
</reference>
<dbReference type="GO" id="GO:0006508">
    <property type="term" value="P:proteolysis"/>
    <property type="evidence" value="ECO:0007669"/>
    <property type="project" value="UniProtKB-KW"/>
</dbReference>
<dbReference type="InterPro" id="IPR034164">
    <property type="entry name" value="Pepsin-like_dom"/>
</dbReference>
<dbReference type="PROSITE" id="PS51767">
    <property type="entry name" value="PEPTIDASE_A1"/>
    <property type="match status" value="1"/>
</dbReference>
<feature type="compositionally biased region" description="Pro residues" evidence="8">
    <location>
        <begin position="402"/>
        <end position="413"/>
    </location>
</feature>
<feature type="domain" description="Peptidase A1" evidence="10">
    <location>
        <begin position="121"/>
        <end position="572"/>
    </location>
</feature>
<organism evidence="11 12">
    <name type="scientific">Pycnococcus provasolii</name>
    <dbReference type="NCBI Taxonomy" id="41880"/>
    <lineage>
        <taxon>Eukaryota</taxon>
        <taxon>Viridiplantae</taxon>
        <taxon>Chlorophyta</taxon>
        <taxon>Pseudoscourfieldiophyceae</taxon>
        <taxon>Pseudoscourfieldiales</taxon>
        <taxon>Pycnococcaceae</taxon>
        <taxon>Pycnococcus</taxon>
    </lineage>
</organism>
<evidence type="ECO:0000256" key="4">
    <source>
        <dbReference type="ARBA" id="ARBA00022750"/>
    </source>
</evidence>
<protein>
    <recommendedName>
        <fullName evidence="10">Peptidase A1 domain-containing protein</fullName>
    </recommendedName>
</protein>
<dbReference type="InterPro" id="IPR021109">
    <property type="entry name" value="Peptidase_aspartic_dom_sf"/>
</dbReference>
<evidence type="ECO:0000256" key="5">
    <source>
        <dbReference type="ARBA" id="ARBA00022801"/>
    </source>
</evidence>
<keyword evidence="6" id="KW-0865">Zymogen</keyword>
<evidence type="ECO:0000256" key="8">
    <source>
        <dbReference type="SAM" id="MobiDB-lite"/>
    </source>
</evidence>
<feature type="region of interest" description="Disordered" evidence="8">
    <location>
        <begin position="223"/>
        <end position="254"/>
    </location>
</feature>
<keyword evidence="2 7" id="KW-0645">Protease</keyword>
<dbReference type="Gene3D" id="2.40.70.10">
    <property type="entry name" value="Acid Proteases"/>
    <property type="match status" value="2"/>
</dbReference>
<dbReference type="InterPro" id="IPR033121">
    <property type="entry name" value="PEPTIDASE_A1"/>
</dbReference>
<sequence length="580" mass="64187">MARRRALINAVTFLLLLTTNIFVVAARDEKNDDDNNNVNVVQKKSRATTTVVLPLVRRRRRIILLPNTISSSRSLRRQLLLEEEEQEGQKNNGAAALMMERRKVSVFEKSRRGYTGELFVTLATGPLGTQQQNHDVLLDTGSSPLALPHVTCTTCVQLHSASRTTNTKPPLQMYIPSIASSSMKCPVRAPQGSSSMGFIRLPLASLWTDEQQHEEDVWWQQFTQEDPPAAPKEETEGEPAEPSTNDDETSMVQQQCTSDVSFIDGSGYQAMLFRETVTIGKLVAHNVTVEGITRWNANMPLGGILGLAPSSMHTRRRSIAPSAKESNLSLLDALLQTGTLRENAFTVCLSPSKNGTLILGAMPTSLLKSAWFVPYDDQFGLYEVDIARIRIGNTTVFVKQPLEPPPPPPPPPRWPRRQLDNTKPPAIVVGVLDSGSNSIVMPRNIKNAFAKAFQREVCLTWPRRWRSGGVATFACSSESNLQFLFDGYVLSGKASQYVDDLPPLTLELEGGRNLHVPATSYLVEMDDEGTQRALSIVDIESAATRAMIILGAPMMENYAVLFERQEKRVGFVWQPNCPSS</sequence>
<dbReference type="InterPro" id="IPR001969">
    <property type="entry name" value="Aspartic_peptidase_AS"/>
</dbReference>
<dbReference type="OrthoDB" id="2747330at2759"/>
<dbReference type="AlphaFoldDB" id="A0A830HF20"/>
<evidence type="ECO:0000313" key="12">
    <source>
        <dbReference type="Proteomes" id="UP000660262"/>
    </source>
</evidence>
<accession>A0A830HF20</accession>
<keyword evidence="5 7" id="KW-0378">Hydrolase</keyword>
<evidence type="ECO:0000256" key="1">
    <source>
        <dbReference type="ARBA" id="ARBA00007447"/>
    </source>
</evidence>
<keyword evidence="12" id="KW-1185">Reference proteome</keyword>
<keyword evidence="4 7" id="KW-0064">Aspartyl protease</keyword>
<evidence type="ECO:0000256" key="2">
    <source>
        <dbReference type="ARBA" id="ARBA00022670"/>
    </source>
</evidence>
<comment type="caution">
    <text evidence="11">The sequence shown here is derived from an EMBL/GenBank/DDBJ whole genome shotgun (WGS) entry which is preliminary data.</text>
</comment>
<dbReference type="PRINTS" id="PR00792">
    <property type="entry name" value="PEPSIN"/>
</dbReference>
<gene>
    <name evidence="11" type="ORF">PPROV_000407400</name>
</gene>
<evidence type="ECO:0000256" key="6">
    <source>
        <dbReference type="ARBA" id="ARBA00023145"/>
    </source>
</evidence>
<dbReference type="SUPFAM" id="SSF50630">
    <property type="entry name" value="Acid proteases"/>
    <property type="match status" value="1"/>
</dbReference>
<dbReference type="EMBL" id="BNJQ01000010">
    <property type="protein sequence ID" value="GHP05322.1"/>
    <property type="molecule type" value="Genomic_DNA"/>
</dbReference>
<feature type="region of interest" description="Disordered" evidence="8">
    <location>
        <begin position="398"/>
        <end position="420"/>
    </location>
</feature>
<evidence type="ECO:0000256" key="7">
    <source>
        <dbReference type="RuleBase" id="RU000454"/>
    </source>
</evidence>
<evidence type="ECO:0000259" key="10">
    <source>
        <dbReference type="PROSITE" id="PS51767"/>
    </source>
</evidence>
<dbReference type="CDD" id="cd05471">
    <property type="entry name" value="pepsin_like"/>
    <property type="match status" value="1"/>
</dbReference>
<proteinExistence type="inferred from homology"/>
<dbReference type="Proteomes" id="UP000660262">
    <property type="component" value="Unassembled WGS sequence"/>
</dbReference>
<dbReference type="GO" id="GO:0004190">
    <property type="term" value="F:aspartic-type endopeptidase activity"/>
    <property type="evidence" value="ECO:0007669"/>
    <property type="project" value="UniProtKB-KW"/>
</dbReference>
<dbReference type="Pfam" id="PF00026">
    <property type="entry name" value="Asp"/>
    <property type="match status" value="1"/>
</dbReference>
<evidence type="ECO:0000256" key="9">
    <source>
        <dbReference type="SAM" id="SignalP"/>
    </source>
</evidence>
<evidence type="ECO:0000256" key="3">
    <source>
        <dbReference type="ARBA" id="ARBA00022729"/>
    </source>
</evidence>
<name>A0A830HF20_9CHLO</name>